<accession>A0A916JEP8</accession>
<evidence type="ECO:0000259" key="2">
    <source>
        <dbReference type="Pfam" id="PF13386"/>
    </source>
</evidence>
<keyword evidence="4" id="KW-1185">Reference proteome</keyword>
<evidence type="ECO:0000256" key="1">
    <source>
        <dbReference type="SAM" id="Phobius"/>
    </source>
</evidence>
<sequence>MGLLSSFHCIGMCGPIALALPVHRGNKFQQFAGLTAYNTGRAITYSALGILTGTLATSLVWIGYFRYMSVGAGVLLLCYVLYSSRLEKHFNPPLFWQKQINRLKSGMKAMLGSKSFGGWFLLGSLNGLLPCGMVYLALVSSMATGSISGSATFMLLFGVGTWPMMMLTGYFKNLITPALRTRMRRLVPVMLSVAGIWLVVRGLAIEYPTTTKNNSIPVCHSSAAEIGNK</sequence>
<evidence type="ECO:0000313" key="4">
    <source>
        <dbReference type="Proteomes" id="UP000680038"/>
    </source>
</evidence>
<name>A0A916JEP8_9BACT</name>
<feature type="transmembrane region" description="Helical" evidence="1">
    <location>
        <begin position="144"/>
        <end position="165"/>
    </location>
</feature>
<dbReference type="InterPro" id="IPR039447">
    <property type="entry name" value="UreH-like_TM_dom"/>
</dbReference>
<dbReference type="Proteomes" id="UP000680038">
    <property type="component" value="Unassembled WGS sequence"/>
</dbReference>
<keyword evidence="1" id="KW-1133">Transmembrane helix</keyword>
<feature type="domain" description="Urease accessory protein UreH-like transmembrane" evidence="2">
    <location>
        <begin position="1"/>
        <end position="197"/>
    </location>
</feature>
<gene>
    <name evidence="3" type="ORF">DYBT9275_03328</name>
</gene>
<dbReference type="Pfam" id="PF13386">
    <property type="entry name" value="DsbD_2"/>
    <property type="match status" value="1"/>
</dbReference>
<protein>
    <recommendedName>
        <fullName evidence="2">Urease accessory protein UreH-like transmembrane domain-containing protein</fullName>
    </recommendedName>
</protein>
<dbReference type="PANTHER" id="PTHR42208">
    <property type="entry name" value="HEAVY METAL TRANSPORTER-RELATED"/>
    <property type="match status" value="1"/>
</dbReference>
<dbReference type="EMBL" id="CAJRAF010000002">
    <property type="protein sequence ID" value="CAG5004238.1"/>
    <property type="molecule type" value="Genomic_DNA"/>
</dbReference>
<proteinExistence type="predicted"/>
<keyword evidence="1" id="KW-0812">Transmembrane</keyword>
<reference evidence="3" key="1">
    <citation type="submission" date="2021-04" db="EMBL/GenBank/DDBJ databases">
        <authorList>
            <person name="Rodrigo-Torres L."/>
            <person name="Arahal R. D."/>
            <person name="Lucena T."/>
        </authorList>
    </citation>
    <scope>NUCLEOTIDE SEQUENCE</scope>
    <source>
        <strain evidence="3">CECT 9275</strain>
    </source>
</reference>
<dbReference type="AlphaFoldDB" id="A0A916JEP8"/>
<organism evidence="3 4">
    <name type="scientific">Dyadobacter helix</name>
    <dbReference type="NCBI Taxonomy" id="2822344"/>
    <lineage>
        <taxon>Bacteria</taxon>
        <taxon>Pseudomonadati</taxon>
        <taxon>Bacteroidota</taxon>
        <taxon>Cytophagia</taxon>
        <taxon>Cytophagales</taxon>
        <taxon>Spirosomataceae</taxon>
        <taxon>Dyadobacter</taxon>
    </lineage>
</organism>
<evidence type="ECO:0000313" key="3">
    <source>
        <dbReference type="EMBL" id="CAG5004238.1"/>
    </source>
</evidence>
<dbReference type="PANTHER" id="PTHR42208:SF1">
    <property type="entry name" value="HEAVY METAL TRANSPORTER"/>
    <property type="match status" value="1"/>
</dbReference>
<comment type="caution">
    <text evidence="3">The sequence shown here is derived from an EMBL/GenBank/DDBJ whole genome shotgun (WGS) entry which is preliminary data.</text>
</comment>
<feature type="transmembrane region" description="Helical" evidence="1">
    <location>
        <begin position="116"/>
        <end position="138"/>
    </location>
</feature>
<feature type="transmembrane region" description="Helical" evidence="1">
    <location>
        <begin position="186"/>
        <end position="205"/>
    </location>
</feature>
<keyword evidence="1" id="KW-0472">Membrane</keyword>